<evidence type="ECO:0000313" key="3">
    <source>
        <dbReference type="Proteomes" id="UP000278035"/>
    </source>
</evidence>
<feature type="domain" description="N-acetyltransferase" evidence="1">
    <location>
        <begin position="1"/>
        <end position="131"/>
    </location>
</feature>
<dbReference type="Proteomes" id="UP000278035">
    <property type="component" value="Chromosome"/>
</dbReference>
<dbReference type="GO" id="GO:0016747">
    <property type="term" value="F:acyltransferase activity, transferring groups other than amino-acyl groups"/>
    <property type="evidence" value="ECO:0007669"/>
    <property type="project" value="InterPro"/>
</dbReference>
<proteinExistence type="predicted"/>
<dbReference type="Gene3D" id="3.40.630.30">
    <property type="match status" value="1"/>
</dbReference>
<dbReference type="Pfam" id="PF00583">
    <property type="entry name" value="Acetyltransf_1"/>
    <property type="match status" value="1"/>
</dbReference>
<keyword evidence="2" id="KW-0808">Transferase</keyword>
<sequence length="131" mass="14974">MQIRLASSIDLEPLSLLFDLYRQQLQQPSDYPACRSFLKNRLAENDSMIFVSIREDEMVGFIQLYPSFSSLRLAPVWYLEDVFVLPDYQQQDVVSQMHKKAQLLAHSAGVLLINQQHSEVPVGSESLSCLV</sequence>
<protein>
    <submittedName>
        <fullName evidence="2">N-acetyltransferase</fullName>
    </submittedName>
</protein>
<dbReference type="AlphaFoldDB" id="A0A3G8LT45"/>
<name>A0A3G8LT45_9GAMM</name>
<dbReference type="EMBL" id="CP034015">
    <property type="protein sequence ID" value="AZG72953.1"/>
    <property type="molecule type" value="Genomic_DNA"/>
</dbReference>
<dbReference type="OrthoDB" id="9792929at2"/>
<dbReference type="RefSeq" id="WP_124730516.1">
    <property type="nucleotide sequence ID" value="NZ_CBCSKC010000072.1"/>
</dbReference>
<dbReference type="KEGG" id="slj:EGC82_09365"/>
<dbReference type="SUPFAM" id="SSF55729">
    <property type="entry name" value="Acyl-CoA N-acyltransferases (Nat)"/>
    <property type="match status" value="1"/>
</dbReference>
<accession>A0A3G8LT45</accession>
<evidence type="ECO:0000313" key="2">
    <source>
        <dbReference type="EMBL" id="AZG72953.1"/>
    </source>
</evidence>
<keyword evidence="3" id="KW-1185">Reference proteome</keyword>
<dbReference type="PROSITE" id="PS51186">
    <property type="entry name" value="GNAT"/>
    <property type="match status" value="1"/>
</dbReference>
<dbReference type="InterPro" id="IPR000182">
    <property type="entry name" value="GNAT_dom"/>
</dbReference>
<dbReference type="CDD" id="cd04301">
    <property type="entry name" value="NAT_SF"/>
    <property type="match status" value="1"/>
</dbReference>
<gene>
    <name evidence="2" type="ORF">EGC82_09365</name>
</gene>
<organism evidence="2 3">
    <name type="scientific">Shewanella livingstonensis</name>
    <dbReference type="NCBI Taxonomy" id="150120"/>
    <lineage>
        <taxon>Bacteria</taxon>
        <taxon>Pseudomonadati</taxon>
        <taxon>Pseudomonadota</taxon>
        <taxon>Gammaproteobacteria</taxon>
        <taxon>Alteromonadales</taxon>
        <taxon>Shewanellaceae</taxon>
        <taxon>Shewanella</taxon>
    </lineage>
</organism>
<dbReference type="InterPro" id="IPR016181">
    <property type="entry name" value="Acyl_CoA_acyltransferase"/>
</dbReference>
<evidence type="ECO:0000259" key="1">
    <source>
        <dbReference type="PROSITE" id="PS51186"/>
    </source>
</evidence>
<reference evidence="3" key="1">
    <citation type="submission" date="2018-11" db="EMBL/GenBank/DDBJ databases">
        <title>Shewanella sp. M2.</title>
        <authorList>
            <person name="Hwang Y.J."/>
            <person name="Hwang C.Y."/>
        </authorList>
    </citation>
    <scope>NUCLEOTIDE SEQUENCE [LARGE SCALE GENOMIC DNA]</scope>
    <source>
        <strain evidence="3">LMG 19866</strain>
    </source>
</reference>